<reference evidence="2 3" key="1">
    <citation type="journal article" date="2014" name="PLoS Genet.">
        <title>The Genome of Spironucleus salmonicida Highlights a Fish Pathogen Adapted to Fluctuating Environments.</title>
        <authorList>
            <person name="Xu F."/>
            <person name="Jerlstrom-Hultqvist J."/>
            <person name="Einarsson E."/>
            <person name="Astvaldsson A."/>
            <person name="Svard S.G."/>
            <person name="Andersson J.O."/>
        </authorList>
    </citation>
    <scope>NUCLEOTIDE SEQUENCE [LARGE SCALE GENOMIC DNA]</scope>
    <source>
        <strain evidence="2 3">ATCC 50377</strain>
    </source>
</reference>
<organism evidence="2 3">
    <name type="scientific">Spironucleus salmonicida</name>
    <dbReference type="NCBI Taxonomy" id="348837"/>
    <lineage>
        <taxon>Eukaryota</taxon>
        <taxon>Metamonada</taxon>
        <taxon>Diplomonadida</taxon>
        <taxon>Hexamitidae</taxon>
        <taxon>Hexamitinae</taxon>
        <taxon>Spironucleus</taxon>
    </lineage>
</organism>
<evidence type="ECO:0000313" key="3">
    <source>
        <dbReference type="Proteomes" id="UP000018208"/>
    </source>
</evidence>
<dbReference type="PANTHER" id="PTHR45756:SF1">
    <property type="entry name" value="PROTEIN KINASE DOMAIN CONTAINING PROTEIN"/>
    <property type="match status" value="1"/>
</dbReference>
<dbReference type="Proteomes" id="UP000018208">
    <property type="component" value="Unassembled WGS sequence"/>
</dbReference>
<dbReference type="PANTHER" id="PTHR45756">
    <property type="entry name" value="PALMITOYLTRANSFERASE"/>
    <property type="match status" value="1"/>
</dbReference>
<keyword evidence="3" id="KW-1185">Reference proteome</keyword>
<proteinExistence type="predicted"/>
<keyword evidence="1" id="KW-0472">Membrane</keyword>
<name>A0A9P8LRT2_9EUKA</name>
<dbReference type="GeneID" id="94299224"/>
<sequence length="827" mass="89661">MYGCLNQTPIIVLRYILQCFSKYSNCVSYSLILPYRYFRMTESGVCSNMAATCNAQYYCPAQDQTIVDCQPCSEGVSYGSGCYCKDHVQSYNCSECRDQKCVKCIPETYLEAGECEDCPHGCETCTDGSTCTKCIQGYVFHPDSKSCAFPCTSSSDCLDITGGFCDQKSKTCKHCAEECLDCTSETTCNVCGYNYVMTTLGTCTPECKGLQTGFYCLDGQPHPCSDDSTSECNCGRSAGCATCSSDGKSCQVCLLHIQKDSAGNCTQCEHGFAMNEGLCWAEISEDPGTCSFEETTCAKGHYCPEFASVPVACLPCTEDMGLGHGCFCEVGVSLGDCWSCAGTQCAKCLSGTFLVEGACADCAEGCKKCEREGKCDECWEDYKLDPETQQCVFKCRSNLDCFDRDEGFCDMESEKCLACVGTCEACTSLDFCNACSAVFVTTTNGTCEPSCSNLHNGQFCDNGESKMCFQDLTSECKCGSAKNCASCEPSGNTCSTCLPHTAKDSSGACTECEPGYHIVGTMCWPQQQDISVSGTCSYTELECKTGYYCPVEYGDVVACLPCSEGIDFSDGCFCEDSVQTFSCLSCFAGQCSKCMQESFLIDGQCHYCSNGCLTCTDEDTCVACLENYVMDEVSGQCTFPCTAHNQCHEILDGFCDPVSQSCQPCAENCNFCSNFESCSNCRIGFVTTTAGECTEECFRIKDGYYCNNGVPSLCNGIITSQCKCADAMNCGSCTEDFKDCAECLPHMLKDRNGKCKLCAEGYQKQQYMCWADGTQAGEQGNKLSGIQITAIILSVVAIVIVIGSTITLIQKYKRRITRVAKVETYYN</sequence>
<dbReference type="OrthoDB" id="409374at2759"/>
<dbReference type="InterPro" id="IPR006212">
    <property type="entry name" value="Furin_repeat"/>
</dbReference>
<evidence type="ECO:0000313" key="2">
    <source>
        <dbReference type="EMBL" id="KAH0573083.1"/>
    </source>
</evidence>
<dbReference type="InterPro" id="IPR009030">
    <property type="entry name" value="Growth_fac_rcpt_cys_sf"/>
</dbReference>
<evidence type="ECO:0000256" key="1">
    <source>
        <dbReference type="SAM" id="Phobius"/>
    </source>
</evidence>
<comment type="caution">
    <text evidence="2">The sequence shown here is derived from an EMBL/GenBank/DDBJ whole genome shotgun (WGS) entry which is preliminary data.</text>
</comment>
<gene>
    <name evidence="2" type="ORF">SS50377_25201</name>
</gene>
<dbReference type="SMART" id="SM00261">
    <property type="entry name" value="FU"/>
    <property type="match status" value="7"/>
</dbReference>
<accession>A0A9P8LRT2</accession>
<protein>
    <submittedName>
        <fullName evidence="2">Cysteine-rich membrane protein 2</fullName>
    </submittedName>
</protein>
<dbReference type="EMBL" id="AUWU02000005">
    <property type="protein sequence ID" value="KAH0573083.1"/>
    <property type="molecule type" value="Genomic_DNA"/>
</dbReference>
<keyword evidence="1" id="KW-0812">Transmembrane</keyword>
<dbReference type="KEGG" id="ssao:94299224"/>
<dbReference type="InterPro" id="IPR053215">
    <property type="entry name" value="TKL_Ser/Thr_kinase"/>
</dbReference>
<dbReference type="SUPFAM" id="SSF57184">
    <property type="entry name" value="Growth factor receptor domain"/>
    <property type="match status" value="4"/>
</dbReference>
<keyword evidence="1" id="KW-1133">Transmembrane helix</keyword>
<dbReference type="AlphaFoldDB" id="A0A9P8LRT2"/>
<dbReference type="RefSeq" id="XP_067763856.1">
    <property type="nucleotide sequence ID" value="XM_067909035.1"/>
</dbReference>
<dbReference type="Gene3D" id="2.10.220.10">
    <property type="entry name" value="Hormone Receptor, Insulin-like Growth Factor Receptor 1, Chain A, domain 2"/>
    <property type="match status" value="2"/>
</dbReference>
<feature type="transmembrane region" description="Helical" evidence="1">
    <location>
        <begin position="788"/>
        <end position="809"/>
    </location>
</feature>